<keyword evidence="10" id="KW-0614">Plasmid</keyword>
<dbReference type="GO" id="GO:0055085">
    <property type="term" value="P:transmembrane transport"/>
    <property type="evidence" value="ECO:0007669"/>
    <property type="project" value="InterPro"/>
</dbReference>
<name>A0A4P8EK48_9RHOB</name>
<dbReference type="PANTHER" id="PTHR42929">
    <property type="entry name" value="INNER MEMBRANE ABC TRANSPORTER PERMEASE PROTEIN YDCU-RELATED-RELATED"/>
    <property type="match status" value="1"/>
</dbReference>
<keyword evidence="6 8" id="KW-1133">Transmembrane helix</keyword>
<comment type="similarity">
    <text evidence="2">Belongs to the binding-protein-dependent transport system permease family. CysTW subfamily.</text>
</comment>
<evidence type="ECO:0000256" key="5">
    <source>
        <dbReference type="ARBA" id="ARBA00022692"/>
    </source>
</evidence>
<dbReference type="PROSITE" id="PS50928">
    <property type="entry name" value="ABC_TM1"/>
    <property type="match status" value="1"/>
</dbReference>
<feature type="transmembrane region" description="Helical" evidence="8">
    <location>
        <begin position="204"/>
        <end position="229"/>
    </location>
</feature>
<dbReference type="PANTHER" id="PTHR42929:SF5">
    <property type="entry name" value="ABC TRANSPORTER PERMEASE PROTEIN"/>
    <property type="match status" value="1"/>
</dbReference>
<evidence type="ECO:0000313" key="11">
    <source>
        <dbReference type="Proteomes" id="UP000298631"/>
    </source>
</evidence>
<dbReference type="AlphaFoldDB" id="A0A4P8EK48"/>
<proteinExistence type="inferred from homology"/>
<dbReference type="RefSeq" id="WP_137195173.1">
    <property type="nucleotide sequence ID" value="NZ_CP039965.1"/>
</dbReference>
<geneLocation type="plasmid" evidence="10 11">
    <name>unnamed1</name>
</geneLocation>
<keyword evidence="5 8" id="KW-0812">Transmembrane</keyword>
<dbReference type="CDD" id="cd06261">
    <property type="entry name" value="TM_PBP2"/>
    <property type="match status" value="1"/>
</dbReference>
<evidence type="ECO:0000256" key="8">
    <source>
        <dbReference type="RuleBase" id="RU363032"/>
    </source>
</evidence>
<keyword evidence="11" id="KW-1185">Reference proteome</keyword>
<comment type="subcellular location">
    <subcellularLocation>
        <location evidence="1 8">Cell membrane</location>
        <topology evidence="1 8">Multi-pass membrane protein</topology>
    </subcellularLocation>
</comment>
<keyword evidence="4" id="KW-1003">Cell membrane</keyword>
<accession>A0A4P8EK48</accession>
<evidence type="ECO:0000256" key="3">
    <source>
        <dbReference type="ARBA" id="ARBA00022448"/>
    </source>
</evidence>
<dbReference type="Pfam" id="PF00528">
    <property type="entry name" value="BPD_transp_1"/>
    <property type="match status" value="1"/>
</dbReference>
<feature type="domain" description="ABC transmembrane type-1" evidence="9">
    <location>
        <begin position="73"/>
        <end position="277"/>
    </location>
</feature>
<feature type="transmembrane region" description="Helical" evidence="8">
    <location>
        <begin position="256"/>
        <end position="277"/>
    </location>
</feature>
<organism evidence="10 11">
    <name type="scientific">Pseudorhodobacter turbinis</name>
    <dbReference type="NCBI Taxonomy" id="2500533"/>
    <lineage>
        <taxon>Bacteria</taxon>
        <taxon>Pseudomonadati</taxon>
        <taxon>Pseudomonadota</taxon>
        <taxon>Alphaproteobacteria</taxon>
        <taxon>Rhodobacterales</taxon>
        <taxon>Paracoccaceae</taxon>
        <taxon>Pseudorhodobacter</taxon>
    </lineage>
</organism>
<feature type="transmembrane region" description="Helical" evidence="8">
    <location>
        <begin position="72"/>
        <end position="96"/>
    </location>
</feature>
<dbReference type="SUPFAM" id="SSF161098">
    <property type="entry name" value="MetI-like"/>
    <property type="match status" value="1"/>
</dbReference>
<keyword evidence="3 8" id="KW-0813">Transport</keyword>
<dbReference type="InterPro" id="IPR000515">
    <property type="entry name" value="MetI-like"/>
</dbReference>
<evidence type="ECO:0000256" key="7">
    <source>
        <dbReference type="ARBA" id="ARBA00023136"/>
    </source>
</evidence>
<dbReference type="OrthoDB" id="9807047at2"/>
<dbReference type="Gene3D" id="1.10.3720.10">
    <property type="entry name" value="MetI-like"/>
    <property type="match status" value="1"/>
</dbReference>
<protein>
    <submittedName>
        <fullName evidence="10">ABC transporter permease</fullName>
    </submittedName>
</protein>
<dbReference type="KEGG" id="pseb:EOK75_16795"/>
<evidence type="ECO:0000256" key="6">
    <source>
        <dbReference type="ARBA" id="ARBA00022989"/>
    </source>
</evidence>
<dbReference type="Proteomes" id="UP000298631">
    <property type="component" value="Plasmid unnamed1"/>
</dbReference>
<gene>
    <name evidence="10" type="ORF">EOK75_16795</name>
</gene>
<feature type="transmembrane region" description="Helical" evidence="8">
    <location>
        <begin position="151"/>
        <end position="176"/>
    </location>
</feature>
<evidence type="ECO:0000313" key="10">
    <source>
        <dbReference type="EMBL" id="QCO57378.1"/>
    </source>
</evidence>
<sequence>MPTATTQSRPHPFNLKGFNWGLSYWILLPSLALLVGVFLYPIISIGIRSFTDPEVGFSNYTALWQDGGTIRVILRTLKVGAIVAIVTAIIAYPYAYTMTLVSPKMRNILMIIVMLPFWTSVIARNFAWVLLLQRGGPVDSFFSLIGIDGVVLLRTSTGVTIAMAQVLLPYMVLPLYNNLRSIDRRLLDAASSLGAPRWRAFFDIYLPLSVPGLLAGISLVFVMTLGFYVTPAILGSPQESLVSQLIAARITTMLDFGGAGALAAVVLLITIVIMGVVRKIGSRPGLDQDELGK</sequence>
<evidence type="ECO:0000256" key="2">
    <source>
        <dbReference type="ARBA" id="ARBA00007069"/>
    </source>
</evidence>
<evidence type="ECO:0000259" key="9">
    <source>
        <dbReference type="PROSITE" id="PS50928"/>
    </source>
</evidence>
<evidence type="ECO:0000256" key="4">
    <source>
        <dbReference type="ARBA" id="ARBA00022475"/>
    </source>
</evidence>
<feature type="transmembrane region" description="Helical" evidence="8">
    <location>
        <begin position="21"/>
        <end position="43"/>
    </location>
</feature>
<feature type="transmembrane region" description="Helical" evidence="8">
    <location>
        <begin position="108"/>
        <end position="131"/>
    </location>
</feature>
<dbReference type="InterPro" id="IPR035906">
    <property type="entry name" value="MetI-like_sf"/>
</dbReference>
<evidence type="ECO:0000256" key="1">
    <source>
        <dbReference type="ARBA" id="ARBA00004651"/>
    </source>
</evidence>
<dbReference type="GO" id="GO:0005886">
    <property type="term" value="C:plasma membrane"/>
    <property type="evidence" value="ECO:0007669"/>
    <property type="project" value="UniProtKB-SubCell"/>
</dbReference>
<keyword evidence="7 8" id="KW-0472">Membrane</keyword>
<dbReference type="EMBL" id="CP039965">
    <property type="protein sequence ID" value="QCO57378.1"/>
    <property type="molecule type" value="Genomic_DNA"/>
</dbReference>
<reference evidence="10 11" key="1">
    <citation type="submission" date="2019-05" db="EMBL/GenBank/DDBJ databases">
        <title>Pseudorhodobacter turbinis sp. nov., isolated from the gut of the Korean turban shell.</title>
        <authorList>
            <person name="Jeong Y.-S."/>
            <person name="Kang W.-R."/>
            <person name="Bae J.-W."/>
        </authorList>
    </citation>
    <scope>NUCLEOTIDE SEQUENCE [LARGE SCALE GENOMIC DNA]</scope>
    <source>
        <strain evidence="10 11">S12M18</strain>
        <plasmid evidence="10 11">unnamed1</plasmid>
    </source>
</reference>